<evidence type="ECO:0000313" key="1">
    <source>
        <dbReference type="EMBL" id="MBB4951375.1"/>
    </source>
</evidence>
<proteinExistence type="predicted"/>
<sequence>MSTTHTSLGPLVQVDGRWLVGDHQRPGGVWLEFRTDGLCLHTADAEEQVTPWARIMDLNRFTLGGRYPRGSYGMLALLGGWRGPWQGRGRGYLHMTLRHPYEDWLAPFDRHPRPYGFTELALFEALLLRTGSSGEVHRLGDGEWLGRAVRLLAGQRPRTARGIRDAVTAALQA</sequence>
<organism evidence="1 2">
    <name type="scientific">Kitasatospora gansuensis</name>
    <dbReference type="NCBI Taxonomy" id="258050"/>
    <lineage>
        <taxon>Bacteria</taxon>
        <taxon>Bacillati</taxon>
        <taxon>Actinomycetota</taxon>
        <taxon>Actinomycetes</taxon>
        <taxon>Kitasatosporales</taxon>
        <taxon>Streptomycetaceae</taxon>
        <taxon>Kitasatospora</taxon>
    </lineage>
</organism>
<dbReference type="AlphaFoldDB" id="A0A7W7WLS1"/>
<protein>
    <submittedName>
        <fullName evidence="1">Uncharacterized protein</fullName>
    </submittedName>
</protein>
<accession>A0A7W7WLS1</accession>
<comment type="caution">
    <text evidence="1">The sequence shown here is derived from an EMBL/GenBank/DDBJ whole genome shotgun (WGS) entry which is preliminary data.</text>
</comment>
<gene>
    <name evidence="1" type="ORF">F4556_006910</name>
</gene>
<dbReference type="Proteomes" id="UP000573327">
    <property type="component" value="Unassembled WGS sequence"/>
</dbReference>
<dbReference type="RefSeq" id="WP_221503768.1">
    <property type="nucleotide sequence ID" value="NZ_JACHJR010000001.1"/>
</dbReference>
<reference evidence="1 2" key="1">
    <citation type="submission" date="2020-08" db="EMBL/GenBank/DDBJ databases">
        <title>Sequencing the genomes of 1000 actinobacteria strains.</title>
        <authorList>
            <person name="Klenk H.-P."/>
        </authorList>
    </citation>
    <scope>NUCLEOTIDE SEQUENCE [LARGE SCALE GENOMIC DNA]</scope>
    <source>
        <strain evidence="1 2">DSM 44786</strain>
    </source>
</reference>
<dbReference type="EMBL" id="JACHJR010000001">
    <property type="protein sequence ID" value="MBB4951375.1"/>
    <property type="molecule type" value="Genomic_DNA"/>
</dbReference>
<name>A0A7W7WLS1_9ACTN</name>
<evidence type="ECO:0000313" key="2">
    <source>
        <dbReference type="Proteomes" id="UP000573327"/>
    </source>
</evidence>
<keyword evidence="2" id="KW-1185">Reference proteome</keyword>